<dbReference type="Gene3D" id="3.40.50.150">
    <property type="entry name" value="Vaccinia Virus protein VP39"/>
    <property type="match status" value="1"/>
</dbReference>
<organism evidence="1 2">
    <name type="scientific">Aeoliella straminimaris</name>
    <dbReference type="NCBI Taxonomy" id="2954799"/>
    <lineage>
        <taxon>Bacteria</taxon>
        <taxon>Pseudomonadati</taxon>
        <taxon>Planctomycetota</taxon>
        <taxon>Planctomycetia</taxon>
        <taxon>Pirellulales</taxon>
        <taxon>Lacipirellulaceae</taxon>
        <taxon>Aeoliella</taxon>
    </lineage>
</organism>
<accession>A0A9X2FEP6</accession>
<comment type="caution">
    <text evidence="1">The sequence shown here is derived from an EMBL/GenBank/DDBJ whole genome shotgun (WGS) entry which is preliminary data.</text>
</comment>
<dbReference type="SUPFAM" id="SSF53335">
    <property type="entry name" value="S-adenosyl-L-methionine-dependent methyltransferases"/>
    <property type="match status" value="1"/>
</dbReference>
<evidence type="ECO:0008006" key="3">
    <source>
        <dbReference type="Google" id="ProtNLM"/>
    </source>
</evidence>
<gene>
    <name evidence="1" type="ORF">NG895_02115</name>
</gene>
<name>A0A9X2FEP6_9BACT</name>
<reference evidence="1" key="1">
    <citation type="submission" date="2022-06" db="EMBL/GenBank/DDBJ databases">
        <title>Aeoliella straminimaris, a novel planctomycete from sediments.</title>
        <authorList>
            <person name="Vitorino I.R."/>
            <person name="Lage O.M."/>
        </authorList>
    </citation>
    <scope>NUCLEOTIDE SEQUENCE</scope>
    <source>
        <strain evidence="1">ICT_H6.2</strain>
    </source>
</reference>
<evidence type="ECO:0000313" key="2">
    <source>
        <dbReference type="Proteomes" id="UP001155241"/>
    </source>
</evidence>
<proteinExistence type="predicted"/>
<dbReference type="InterPro" id="IPR029063">
    <property type="entry name" value="SAM-dependent_MTases_sf"/>
</dbReference>
<keyword evidence="2" id="KW-1185">Reference proteome</keyword>
<sequence>MPTINVPLAIPETTSPVPTLASVHVEGGRGDYGDPNYRGNCSGLLIRDLVAYFRPRNLLDPMQGGGTAGDVARSLGIDYQGFDLKTGFDAADARSFDGLGGFDMVWLHPPYHDLIRYSDDPRCLSRSSSLTEFCDKLAGVLANCRDVLTQRGHLVVLMGDITRRGNYYALPFHAWRLATELGMELACPEIVRLSHGATSTARTYRFSFIPRVHDVCLVLRRRASKTAPVAQQQGGAI</sequence>
<dbReference type="EMBL" id="JAMXLR010000006">
    <property type="protein sequence ID" value="MCO6042691.1"/>
    <property type="molecule type" value="Genomic_DNA"/>
</dbReference>
<evidence type="ECO:0000313" key="1">
    <source>
        <dbReference type="EMBL" id="MCO6042691.1"/>
    </source>
</evidence>
<dbReference type="Proteomes" id="UP001155241">
    <property type="component" value="Unassembled WGS sequence"/>
</dbReference>
<dbReference type="RefSeq" id="WP_252850787.1">
    <property type="nucleotide sequence ID" value="NZ_JAMXLR010000006.1"/>
</dbReference>
<protein>
    <recommendedName>
        <fullName evidence="3">DNA methylase</fullName>
    </recommendedName>
</protein>
<dbReference type="AlphaFoldDB" id="A0A9X2FEP6"/>